<gene>
    <name evidence="8" type="ORF">UFOPK1939_00681</name>
</gene>
<organism evidence="8">
    <name type="scientific">freshwater metagenome</name>
    <dbReference type="NCBI Taxonomy" id="449393"/>
    <lineage>
        <taxon>unclassified sequences</taxon>
        <taxon>metagenomes</taxon>
        <taxon>ecological metagenomes</taxon>
    </lineage>
</organism>
<feature type="transmembrane region" description="Helical" evidence="7">
    <location>
        <begin position="38"/>
        <end position="66"/>
    </location>
</feature>
<evidence type="ECO:0000256" key="3">
    <source>
        <dbReference type="ARBA" id="ARBA00022692"/>
    </source>
</evidence>
<evidence type="ECO:0000256" key="2">
    <source>
        <dbReference type="ARBA" id="ARBA00022475"/>
    </source>
</evidence>
<keyword evidence="6 7" id="KW-0472">Membrane</keyword>
<reference evidence="8" key="1">
    <citation type="submission" date="2020-05" db="EMBL/GenBank/DDBJ databases">
        <authorList>
            <person name="Chiriac C."/>
            <person name="Salcher M."/>
            <person name="Ghai R."/>
            <person name="Kavagutti S V."/>
        </authorList>
    </citation>
    <scope>NUCLEOTIDE SEQUENCE</scope>
</reference>
<evidence type="ECO:0000256" key="5">
    <source>
        <dbReference type="ARBA" id="ARBA00022989"/>
    </source>
</evidence>
<name>A0A6J6IGF1_9ZZZZ</name>
<dbReference type="NCBIfam" id="TIGR03426">
    <property type="entry name" value="shape_MreD"/>
    <property type="match status" value="1"/>
</dbReference>
<keyword evidence="5 7" id="KW-1133">Transmembrane helix</keyword>
<comment type="subcellular location">
    <subcellularLocation>
        <location evidence="1">Cell membrane</location>
        <topology evidence="1">Multi-pass membrane protein</topology>
    </subcellularLocation>
</comment>
<feature type="transmembrane region" description="Helical" evidence="7">
    <location>
        <begin position="145"/>
        <end position="165"/>
    </location>
</feature>
<evidence type="ECO:0000313" key="8">
    <source>
        <dbReference type="EMBL" id="CAB4622668.1"/>
    </source>
</evidence>
<protein>
    <submittedName>
        <fullName evidence="8">Unannotated protein</fullName>
    </submittedName>
</protein>
<proteinExistence type="predicted"/>
<feature type="transmembrane region" description="Helical" evidence="7">
    <location>
        <begin position="6"/>
        <end position="26"/>
    </location>
</feature>
<dbReference type="AlphaFoldDB" id="A0A6J6IGF1"/>
<evidence type="ECO:0000256" key="1">
    <source>
        <dbReference type="ARBA" id="ARBA00004651"/>
    </source>
</evidence>
<dbReference type="InterPro" id="IPR007227">
    <property type="entry name" value="Cell_shape_determining_MreD"/>
</dbReference>
<keyword evidence="4" id="KW-0133">Cell shape</keyword>
<feature type="transmembrane region" description="Helical" evidence="7">
    <location>
        <begin position="72"/>
        <end position="93"/>
    </location>
</feature>
<dbReference type="GO" id="GO:0005886">
    <property type="term" value="C:plasma membrane"/>
    <property type="evidence" value="ECO:0007669"/>
    <property type="project" value="UniProtKB-SubCell"/>
</dbReference>
<evidence type="ECO:0000256" key="6">
    <source>
        <dbReference type="ARBA" id="ARBA00023136"/>
    </source>
</evidence>
<evidence type="ECO:0000256" key="4">
    <source>
        <dbReference type="ARBA" id="ARBA00022960"/>
    </source>
</evidence>
<evidence type="ECO:0000256" key="7">
    <source>
        <dbReference type="SAM" id="Phobius"/>
    </source>
</evidence>
<sequence length="172" mass="17763">MSVFWGRSLVAAVWVMGAVLLQTVVLSQLGLPGATPDLIVVLVAGWGLSRGSLEGVIVGFAAGLFLDVMPPAVGTFGIWPLVLALVGFLTGLLADDSQGSSLTPLLVVAVAALSTLALYAGVSQLVGARAFSWSQIYGQALTQGLYAVLLALVVLPALSATLRWVEPSSPRY</sequence>
<keyword evidence="3 7" id="KW-0812">Transmembrane</keyword>
<feature type="transmembrane region" description="Helical" evidence="7">
    <location>
        <begin position="105"/>
        <end position="125"/>
    </location>
</feature>
<dbReference type="EMBL" id="CAEZVF010000089">
    <property type="protein sequence ID" value="CAB4622668.1"/>
    <property type="molecule type" value="Genomic_DNA"/>
</dbReference>
<accession>A0A6J6IGF1</accession>
<keyword evidence="2" id="KW-1003">Cell membrane</keyword>
<dbReference type="GO" id="GO:0008360">
    <property type="term" value="P:regulation of cell shape"/>
    <property type="evidence" value="ECO:0007669"/>
    <property type="project" value="UniProtKB-KW"/>
</dbReference>